<evidence type="ECO:0000259" key="7">
    <source>
        <dbReference type="Pfam" id="PF01926"/>
    </source>
</evidence>
<keyword evidence="9" id="KW-1185">Reference proteome</keyword>
<feature type="transmembrane region" description="Helical" evidence="6">
    <location>
        <begin position="366"/>
        <end position="386"/>
    </location>
</feature>
<dbReference type="InterPro" id="IPR005662">
    <property type="entry name" value="GTPase_Era-like"/>
</dbReference>
<dbReference type="Gene3D" id="3.40.50.300">
    <property type="entry name" value="P-loop containing nucleotide triphosphate hydrolases"/>
    <property type="match status" value="1"/>
</dbReference>
<dbReference type="InterPro" id="IPR021147">
    <property type="entry name" value="DUF697"/>
</dbReference>
<accession>A0ABS2PHB1</accession>
<organism evidence="8 9">
    <name type="scientific">Geomicrobium sediminis</name>
    <dbReference type="NCBI Taxonomy" id="1347788"/>
    <lineage>
        <taxon>Bacteria</taxon>
        <taxon>Bacillati</taxon>
        <taxon>Bacillota</taxon>
        <taxon>Bacilli</taxon>
        <taxon>Bacillales</taxon>
        <taxon>Geomicrobium</taxon>
    </lineage>
</organism>
<evidence type="ECO:0000256" key="4">
    <source>
        <dbReference type="ARBA" id="ARBA00022989"/>
    </source>
</evidence>
<evidence type="ECO:0000256" key="6">
    <source>
        <dbReference type="SAM" id="Phobius"/>
    </source>
</evidence>
<sequence length="407" mass="45479">MSNERKPEELQQSLELIRNKLLPKLPASVKQKINPEVEKLEELFLNTRSPRFAVVGRRGAGKSTLINAIFQKEVAKVGSVVAETERASWHTFKDEKNETLMEVLDTRGFGEGSSERFALSEEDAWQEAIQDTYPDAILFLVKAKEVDSRITEDIKQLKSLQSLILEKHDYRPPIVGVVTQVDELDPIYDSDPPFTSEKNDAIHLAVSHVNKMLKKEFQDIPKVIPVCAYLAFKNGEIVYDRRYNIETLTDYLLDQLPGNTWMEWARITQGKKIQTRIAKTVGKSASTIAAGVGAQPIPLADLPIITSIQISMVAAIAYISGRKFNRKTLLEFFTAMGANVGTALAFRQLSRSVSKFVFPVAGNAISGTLAATATWGLCKAAILYFIEKRPAIEAKEAYDFNQEKPLD</sequence>
<dbReference type="RefSeq" id="WP_204699588.1">
    <property type="nucleotide sequence ID" value="NZ_JAFBEC010000017.1"/>
</dbReference>
<evidence type="ECO:0000256" key="5">
    <source>
        <dbReference type="ARBA" id="ARBA00023136"/>
    </source>
</evidence>
<dbReference type="EMBL" id="JAFBEC010000017">
    <property type="protein sequence ID" value="MBM7634830.1"/>
    <property type="molecule type" value="Genomic_DNA"/>
</dbReference>
<reference evidence="8 9" key="1">
    <citation type="submission" date="2021-01" db="EMBL/GenBank/DDBJ databases">
        <title>Genomic Encyclopedia of Type Strains, Phase IV (KMG-IV): sequencing the most valuable type-strain genomes for metagenomic binning, comparative biology and taxonomic classification.</title>
        <authorList>
            <person name="Goeker M."/>
        </authorList>
    </citation>
    <scope>NUCLEOTIDE SEQUENCE [LARGE SCALE GENOMIC DNA]</scope>
    <source>
        <strain evidence="8 9">DSM 25540</strain>
    </source>
</reference>
<evidence type="ECO:0000313" key="9">
    <source>
        <dbReference type="Proteomes" id="UP000741863"/>
    </source>
</evidence>
<keyword evidence="3 6" id="KW-0812">Transmembrane</keyword>
<dbReference type="InterPro" id="IPR006073">
    <property type="entry name" value="GTP-bd"/>
</dbReference>
<dbReference type="Pfam" id="PF05128">
    <property type="entry name" value="DUF697"/>
    <property type="match status" value="1"/>
</dbReference>
<keyword evidence="4 6" id="KW-1133">Transmembrane helix</keyword>
<dbReference type="PANTHER" id="PTHR42698">
    <property type="entry name" value="GTPASE ERA"/>
    <property type="match status" value="1"/>
</dbReference>
<name>A0ABS2PHB1_9BACL</name>
<evidence type="ECO:0000256" key="2">
    <source>
        <dbReference type="ARBA" id="ARBA00004496"/>
    </source>
</evidence>
<dbReference type="Pfam" id="PF01926">
    <property type="entry name" value="MMR_HSR1"/>
    <property type="match status" value="1"/>
</dbReference>
<dbReference type="PANTHER" id="PTHR42698:SF2">
    <property type="entry name" value="GTPASE ERA-LIKE, CHLOROPLASTIC"/>
    <property type="match status" value="1"/>
</dbReference>
<dbReference type="InterPro" id="IPR027417">
    <property type="entry name" value="P-loop_NTPase"/>
</dbReference>
<keyword evidence="5 6" id="KW-0472">Membrane</keyword>
<dbReference type="SUPFAM" id="SSF52540">
    <property type="entry name" value="P-loop containing nucleoside triphosphate hydrolases"/>
    <property type="match status" value="1"/>
</dbReference>
<feature type="domain" description="G" evidence="7">
    <location>
        <begin position="52"/>
        <end position="160"/>
    </location>
</feature>
<proteinExistence type="predicted"/>
<evidence type="ECO:0000256" key="1">
    <source>
        <dbReference type="ARBA" id="ARBA00004141"/>
    </source>
</evidence>
<dbReference type="CDD" id="cd00882">
    <property type="entry name" value="Ras_like_GTPase"/>
    <property type="match status" value="1"/>
</dbReference>
<comment type="subcellular location">
    <subcellularLocation>
        <location evidence="2">Cytoplasm</location>
    </subcellularLocation>
    <subcellularLocation>
        <location evidence="1">Membrane</location>
        <topology evidence="1">Multi-pass membrane protein</topology>
    </subcellularLocation>
</comment>
<evidence type="ECO:0000256" key="3">
    <source>
        <dbReference type="ARBA" id="ARBA00022692"/>
    </source>
</evidence>
<dbReference type="Proteomes" id="UP000741863">
    <property type="component" value="Unassembled WGS sequence"/>
</dbReference>
<feature type="transmembrane region" description="Helical" evidence="6">
    <location>
        <begin position="328"/>
        <end position="346"/>
    </location>
</feature>
<gene>
    <name evidence="8" type="ORF">JOD17_003956</name>
</gene>
<feature type="transmembrane region" description="Helical" evidence="6">
    <location>
        <begin position="302"/>
        <end position="321"/>
    </location>
</feature>
<protein>
    <submittedName>
        <fullName evidence="8">GTPase</fullName>
    </submittedName>
</protein>
<comment type="caution">
    <text evidence="8">The sequence shown here is derived from an EMBL/GenBank/DDBJ whole genome shotgun (WGS) entry which is preliminary data.</text>
</comment>
<evidence type="ECO:0000313" key="8">
    <source>
        <dbReference type="EMBL" id="MBM7634830.1"/>
    </source>
</evidence>